<reference evidence="3" key="1">
    <citation type="submission" date="2016-10" db="EMBL/GenBank/DDBJ databases">
        <authorList>
            <person name="Varghese N."/>
            <person name="Submissions S."/>
        </authorList>
    </citation>
    <scope>NUCLEOTIDE SEQUENCE [LARGE SCALE GENOMIC DNA]</scope>
    <source>
        <strain evidence="3">ATCC 25963</strain>
    </source>
</reference>
<feature type="region of interest" description="Disordered" evidence="1">
    <location>
        <begin position="358"/>
        <end position="474"/>
    </location>
</feature>
<dbReference type="AlphaFoldDB" id="A0A1I2I1N6"/>
<proteinExistence type="predicted"/>
<keyword evidence="3" id="KW-1185">Reference proteome</keyword>
<feature type="region of interest" description="Disordered" evidence="1">
    <location>
        <begin position="1"/>
        <end position="77"/>
    </location>
</feature>
<dbReference type="EMBL" id="FOMX01000052">
    <property type="protein sequence ID" value="SFF35560.1"/>
    <property type="molecule type" value="Genomic_DNA"/>
</dbReference>
<accession>A0A1I2I1N6</accession>
<evidence type="ECO:0000313" key="3">
    <source>
        <dbReference type="Proteomes" id="UP000199400"/>
    </source>
</evidence>
<dbReference type="RefSeq" id="WP_218163381.1">
    <property type="nucleotide sequence ID" value="NZ_FOMX01000052.1"/>
</dbReference>
<protein>
    <submittedName>
        <fullName evidence="2">Uncharacterized protein</fullName>
    </submittedName>
</protein>
<sequence>PGVTAPTPTRDFALPGAATPTPAPLPGVTAPTPTRDFAPPGAATSAPAALPGAAAPAPTGAFAPFGAAEPTEPRSGARADAAGVLALITAEAPELLSAPELAPLHAATRAAGAFGAPPGPDQEGLGQRLVDAAAPHEVRALARAGLLDLAAATLLTLAGRAEAPTRARWRLAAATVVAAAGDGPRALALATAAAQEPTARAAALGEQVALLSRDGQIETAAEVLAARLAEATLDDAARREAEALRDRLAAMLAARSRLPLRFGEADAWLAVEPAALRGDPVEPALVVDSDTGLLAAWPLELRADRLLVEVQLTASSRPADAAFAVAVTSADASAQVGLRVTIGEGDEPVLALACEAAPRAPHADASPEDQPEASDPLRGSAAAPDRASPPGASAPLHRNATAPADALPSDAGAPLHRSAAAPSDAAPLHRSAASPSDAAPLHRSAASPSGATAPLQASAASPTGDGAPPPGAVAGAPVRVATPLAPVRADHAFVPLTLQLDLDVARGTATCRVRDAERITRARDVVALPGAWPVGSVALELRGSAAQRVTPMRVHLRGIELLGASPGAAGPRSPFLRAAALLVDGDPRAAIEQLAAVASPRARLWQALAASRLHRWRDVAAPLERALADEPALELELQRWLRSDPDGLGPALRHALGEARYLQLFARAWSHELEAPRLSPAIVRRLLAELGGLDERCAGAGACAELHRAHGRALAQIGESLRARRAFEAGLAVAPADASGRALASQLVLDLALVRAP</sequence>
<dbReference type="STRING" id="54.SAMN02745121_08347"/>
<dbReference type="Proteomes" id="UP000199400">
    <property type="component" value="Unassembled WGS sequence"/>
</dbReference>
<evidence type="ECO:0000256" key="1">
    <source>
        <dbReference type="SAM" id="MobiDB-lite"/>
    </source>
</evidence>
<feature type="compositionally biased region" description="Low complexity" evidence="1">
    <location>
        <begin position="457"/>
        <end position="474"/>
    </location>
</feature>
<evidence type="ECO:0000313" key="2">
    <source>
        <dbReference type="EMBL" id="SFF35560.1"/>
    </source>
</evidence>
<name>A0A1I2I1N6_9BACT</name>
<gene>
    <name evidence="2" type="ORF">SAMN02745121_08347</name>
</gene>
<organism evidence="2 3">
    <name type="scientific">Nannocystis exedens</name>
    <dbReference type="NCBI Taxonomy" id="54"/>
    <lineage>
        <taxon>Bacteria</taxon>
        <taxon>Pseudomonadati</taxon>
        <taxon>Myxococcota</taxon>
        <taxon>Polyangia</taxon>
        <taxon>Nannocystales</taxon>
        <taxon>Nannocystaceae</taxon>
        <taxon>Nannocystis</taxon>
    </lineage>
</organism>
<feature type="compositionally biased region" description="Low complexity" evidence="1">
    <location>
        <begin position="13"/>
        <end position="70"/>
    </location>
</feature>
<feature type="non-terminal residue" evidence="2">
    <location>
        <position position="1"/>
    </location>
</feature>